<evidence type="ECO:0000313" key="3">
    <source>
        <dbReference type="Proteomes" id="UP001199106"/>
    </source>
</evidence>
<dbReference type="Proteomes" id="UP001199106">
    <property type="component" value="Unassembled WGS sequence"/>
</dbReference>
<feature type="region of interest" description="Disordered" evidence="1">
    <location>
        <begin position="14"/>
        <end position="79"/>
    </location>
</feature>
<reference evidence="2" key="1">
    <citation type="submission" date="2021-07" db="EMBL/GenBank/DDBJ databases">
        <title>Genome Resource of American Ginseng Black Spot Pathogen Alternaria panax.</title>
        <authorList>
            <person name="Qiu C."/>
            <person name="Wang W."/>
            <person name="Liu Z."/>
        </authorList>
    </citation>
    <scope>NUCLEOTIDE SEQUENCE</scope>
    <source>
        <strain evidence="2">BNCC115425</strain>
    </source>
</reference>
<evidence type="ECO:0000256" key="1">
    <source>
        <dbReference type="SAM" id="MobiDB-lite"/>
    </source>
</evidence>
<proteinExistence type="predicted"/>
<feature type="compositionally biased region" description="Low complexity" evidence="1">
    <location>
        <begin position="60"/>
        <end position="76"/>
    </location>
</feature>
<accession>A0AAD4I1Q1</accession>
<keyword evidence="3" id="KW-1185">Reference proteome</keyword>
<organism evidence="2 3">
    <name type="scientific">Alternaria panax</name>
    <dbReference type="NCBI Taxonomy" id="48097"/>
    <lineage>
        <taxon>Eukaryota</taxon>
        <taxon>Fungi</taxon>
        <taxon>Dikarya</taxon>
        <taxon>Ascomycota</taxon>
        <taxon>Pezizomycotina</taxon>
        <taxon>Dothideomycetes</taxon>
        <taxon>Pleosporomycetidae</taxon>
        <taxon>Pleosporales</taxon>
        <taxon>Pleosporineae</taxon>
        <taxon>Pleosporaceae</taxon>
        <taxon>Alternaria</taxon>
        <taxon>Alternaria sect. Panax</taxon>
    </lineage>
</organism>
<name>A0AAD4I1Q1_9PLEO</name>
<gene>
    <name evidence="2" type="ORF">G6011_07106</name>
</gene>
<protein>
    <submittedName>
        <fullName evidence="2">Uncharacterized protein</fullName>
    </submittedName>
</protein>
<dbReference type="AlphaFoldDB" id="A0AAD4I1Q1"/>
<dbReference type="EMBL" id="JAANER010000010">
    <property type="protein sequence ID" value="KAG9185775.1"/>
    <property type="molecule type" value="Genomic_DNA"/>
</dbReference>
<evidence type="ECO:0000313" key="2">
    <source>
        <dbReference type="EMBL" id="KAG9185775.1"/>
    </source>
</evidence>
<comment type="caution">
    <text evidence="2">The sequence shown here is derived from an EMBL/GenBank/DDBJ whole genome shotgun (WGS) entry which is preliminary data.</text>
</comment>
<sequence>MSSSMVNPIKVATSASVATPSKVQAPIAAADGATSPKTDTSGDTLHDDESSDVRSSGDGLPTPNSPISPISPESLNFGGLDITGGGVDLRKNSVDRYNNPFERMQKQHNEPSTYGPPGRDFRNHQLGAPYGGRGDGGFRQSRTWMSPDAQVQQEFLMVRNAMRRLFKNSDIAKWKLSDYVAHKEAMLASQTNKLATKVKNKEDARAILSPIPGDIQKVLNRCGIEGNFEDVGNYGRALGEQTIWCNDWDNGKDEIAPWPSMAEMKWEGDDRAKTGVGRFLPLPREEGPPGLMWNQLPVIEQYPIDQVCKIPTMEDVYLPVDYQIEEDHEYLWSKELEMDIDAFLDS</sequence>